<dbReference type="GO" id="GO:0060340">
    <property type="term" value="P:positive regulation of type I interferon-mediated signaling pathway"/>
    <property type="evidence" value="ECO:0007669"/>
    <property type="project" value="TreeGrafter"/>
</dbReference>
<feature type="domain" description="RING-type" evidence="7">
    <location>
        <begin position="15"/>
        <end position="58"/>
    </location>
</feature>
<dbReference type="InterPro" id="IPR047153">
    <property type="entry name" value="TRIM45/56/19-like"/>
</dbReference>
<evidence type="ECO:0000256" key="1">
    <source>
        <dbReference type="ARBA" id="ARBA00022553"/>
    </source>
</evidence>
<dbReference type="SMART" id="SM00336">
    <property type="entry name" value="BBOX"/>
    <property type="match status" value="2"/>
</dbReference>
<dbReference type="PANTHER" id="PTHR25462">
    <property type="entry name" value="BONUS, ISOFORM C-RELATED"/>
    <property type="match status" value="1"/>
</dbReference>
<feature type="compositionally biased region" description="Polar residues" evidence="6">
    <location>
        <begin position="414"/>
        <end position="424"/>
    </location>
</feature>
<dbReference type="GO" id="GO:0061630">
    <property type="term" value="F:ubiquitin protein ligase activity"/>
    <property type="evidence" value="ECO:0007669"/>
    <property type="project" value="TreeGrafter"/>
</dbReference>
<evidence type="ECO:0000259" key="7">
    <source>
        <dbReference type="PROSITE" id="PS50089"/>
    </source>
</evidence>
<evidence type="ECO:0000313" key="9">
    <source>
        <dbReference type="Proteomes" id="UP000694844"/>
    </source>
</evidence>
<feature type="compositionally biased region" description="Polar residues" evidence="6">
    <location>
        <begin position="379"/>
        <end position="403"/>
    </location>
</feature>
<dbReference type="CDD" id="cd19757">
    <property type="entry name" value="Bbox1"/>
    <property type="match status" value="1"/>
</dbReference>
<dbReference type="RefSeq" id="XP_022325446.1">
    <property type="nucleotide sequence ID" value="XM_022469738.1"/>
</dbReference>
<feature type="region of interest" description="Disordered" evidence="6">
    <location>
        <begin position="379"/>
        <end position="437"/>
    </location>
</feature>
<evidence type="ECO:0000256" key="2">
    <source>
        <dbReference type="ARBA" id="ARBA00022723"/>
    </source>
</evidence>
<dbReference type="Pfam" id="PF00643">
    <property type="entry name" value="zf-B_box"/>
    <property type="match status" value="1"/>
</dbReference>
<dbReference type="InterPro" id="IPR027370">
    <property type="entry name" value="Znf-RING_euk"/>
</dbReference>
<feature type="domain" description="B box-type" evidence="8">
    <location>
        <begin position="153"/>
        <end position="194"/>
    </location>
</feature>
<dbReference type="SUPFAM" id="SSF101898">
    <property type="entry name" value="NHL repeat"/>
    <property type="match status" value="1"/>
</dbReference>
<evidence type="ECO:0000256" key="4">
    <source>
        <dbReference type="ARBA" id="ARBA00022833"/>
    </source>
</evidence>
<dbReference type="Gene3D" id="3.30.40.10">
    <property type="entry name" value="Zinc/RING finger domain, C3HC4 (zinc finger)"/>
    <property type="match status" value="1"/>
</dbReference>
<dbReference type="KEGG" id="cvn:111125682"/>
<reference evidence="10" key="1">
    <citation type="submission" date="2025-08" db="UniProtKB">
        <authorList>
            <consortium name="RefSeq"/>
        </authorList>
    </citation>
    <scope>IDENTIFICATION</scope>
    <source>
        <tissue evidence="10">Whole sample</tissue>
    </source>
</reference>
<dbReference type="GO" id="GO:0045087">
    <property type="term" value="P:innate immune response"/>
    <property type="evidence" value="ECO:0007669"/>
    <property type="project" value="TreeGrafter"/>
</dbReference>
<keyword evidence="4" id="KW-0862">Zinc</keyword>
<dbReference type="SMART" id="SM00184">
    <property type="entry name" value="RING"/>
    <property type="match status" value="1"/>
</dbReference>
<dbReference type="GO" id="GO:0005654">
    <property type="term" value="C:nucleoplasm"/>
    <property type="evidence" value="ECO:0007669"/>
    <property type="project" value="TreeGrafter"/>
</dbReference>
<dbReference type="PROSITE" id="PS50119">
    <property type="entry name" value="ZF_BBOX"/>
    <property type="match status" value="2"/>
</dbReference>
<dbReference type="Gene3D" id="2.120.10.30">
    <property type="entry name" value="TolB, C-terminal domain"/>
    <property type="match status" value="1"/>
</dbReference>
<name>A0A8B8DES3_CRAVI</name>
<keyword evidence="2" id="KW-0479">Metal-binding</keyword>
<proteinExistence type="predicted"/>
<dbReference type="InterPro" id="IPR001841">
    <property type="entry name" value="Znf_RING"/>
</dbReference>
<protein>
    <submittedName>
        <fullName evidence="10">Tripartite motif-containing protein 45-like</fullName>
    </submittedName>
</protein>
<accession>A0A8B8DES3</accession>
<evidence type="ECO:0000256" key="5">
    <source>
        <dbReference type="PROSITE-ProRule" id="PRU00024"/>
    </source>
</evidence>
<dbReference type="InterPro" id="IPR000315">
    <property type="entry name" value="Znf_B-box"/>
</dbReference>
<gene>
    <name evidence="10" type="primary">LOC111125682</name>
</gene>
<dbReference type="Pfam" id="PF13445">
    <property type="entry name" value="zf-RING_UBOX"/>
    <property type="match status" value="1"/>
</dbReference>
<dbReference type="AlphaFoldDB" id="A0A8B8DES3"/>
<dbReference type="Gene3D" id="3.30.160.60">
    <property type="entry name" value="Classic Zinc Finger"/>
    <property type="match status" value="1"/>
</dbReference>
<dbReference type="InterPro" id="IPR017907">
    <property type="entry name" value="Znf_RING_CS"/>
</dbReference>
<dbReference type="GO" id="GO:0008270">
    <property type="term" value="F:zinc ion binding"/>
    <property type="evidence" value="ECO:0007669"/>
    <property type="project" value="UniProtKB-KW"/>
</dbReference>
<keyword evidence="3 5" id="KW-0863">Zinc-finger</keyword>
<dbReference type="InterPro" id="IPR013083">
    <property type="entry name" value="Znf_RING/FYVE/PHD"/>
</dbReference>
<evidence type="ECO:0000259" key="8">
    <source>
        <dbReference type="PROSITE" id="PS50119"/>
    </source>
</evidence>
<organism evidence="9 10">
    <name type="scientific">Crassostrea virginica</name>
    <name type="common">Eastern oyster</name>
    <dbReference type="NCBI Taxonomy" id="6565"/>
    <lineage>
        <taxon>Eukaryota</taxon>
        <taxon>Metazoa</taxon>
        <taxon>Spiralia</taxon>
        <taxon>Lophotrochozoa</taxon>
        <taxon>Mollusca</taxon>
        <taxon>Bivalvia</taxon>
        <taxon>Autobranchia</taxon>
        <taxon>Pteriomorphia</taxon>
        <taxon>Ostreida</taxon>
        <taxon>Ostreoidea</taxon>
        <taxon>Ostreidae</taxon>
        <taxon>Crassostrea</taxon>
    </lineage>
</organism>
<dbReference type="PANTHER" id="PTHR25462:SF299">
    <property type="entry name" value="E3 UBIQUITIN-PROTEIN LIGASE TRIM56"/>
    <property type="match status" value="1"/>
</dbReference>
<keyword evidence="1" id="KW-0597">Phosphoprotein</keyword>
<evidence type="ECO:0000256" key="3">
    <source>
        <dbReference type="ARBA" id="ARBA00022771"/>
    </source>
</evidence>
<dbReference type="InterPro" id="IPR011042">
    <property type="entry name" value="6-blade_b-propeller_TolB-like"/>
</dbReference>
<evidence type="ECO:0000256" key="6">
    <source>
        <dbReference type="SAM" id="MobiDB-lite"/>
    </source>
</evidence>
<dbReference type="PROSITE" id="PS00518">
    <property type="entry name" value="ZF_RING_1"/>
    <property type="match status" value="1"/>
</dbReference>
<dbReference type="PROSITE" id="PS50089">
    <property type="entry name" value="ZF_RING_2"/>
    <property type="match status" value="1"/>
</dbReference>
<dbReference type="OrthoDB" id="6161695at2759"/>
<feature type="domain" description="B box-type" evidence="8">
    <location>
        <begin position="87"/>
        <end position="138"/>
    </location>
</feature>
<dbReference type="SUPFAM" id="SSF57850">
    <property type="entry name" value="RING/U-box"/>
    <property type="match status" value="1"/>
</dbReference>
<evidence type="ECO:0000313" key="10">
    <source>
        <dbReference type="RefSeq" id="XP_022325446.1"/>
    </source>
</evidence>
<dbReference type="Proteomes" id="UP000694844">
    <property type="component" value="Chromosome 3"/>
</dbReference>
<dbReference type="SUPFAM" id="SSF57845">
    <property type="entry name" value="B-box zinc-binding domain"/>
    <property type="match status" value="1"/>
</dbReference>
<keyword evidence="9" id="KW-1185">Reference proteome</keyword>
<dbReference type="GeneID" id="111125682"/>
<dbReference type="Gene3D" id="4.10.830.40">
    <property type="match status" value="1"/>
</dbReference>
<sequence>MECLSTTLKEDYLTCMICLELYSEPQTLRCLHTFCKLCLQKFVNTSGCKGPYNCPVCDETFSVDGKDVKLNFHLQSMTDLVKHSKDFPQIPCSYCSLLQKNEVAVSRCVTCLDYLCETCTKTRHTFTRQTRNHEIVSLSDIKSGMYDSKIRSNQRTNCPKHVNEILRMHCIQCDHCVCVECIILDHKNHDLQSFSVARKAKEMEIQTTLEIVKKKNEKMIQNKNILSEYIKNVSDKKKTLQDQINRTFTDVLRRIHEIERRAKKELDDAMDSKQEIAQHSIDDYSELCKSIVTFRQISENVLTSGDDMEVLSLYGDIKKNFFNLKKEWELKESQHSEVKMADLKITWNESEMKIIFETNPIATVLDKKKTTPMHETVTETADSNVATQKKSESSASQQVNPKSTLLPKVAAYETTDSNVTTQKKSPCPESSAGQQVNPKSTLLPKVAAYKKNLIETLYSKEASDHSKPVFSNVAWINKEKIAVVDTENEKIKILNLTNRLCTSHKMPGVLTVSSYELGIACRSINFCMKVFNITFTEIKSRNVPNVSCVVSSVPNNPILRWMTKWKIYSYTKRGVSQIPLYNMEKKPFVLGTPKHAFCCLNGSYIVSDKKDDCVYFIGSDGIVTMQIDHYPGSISQNNNEDIFITDYENGTISVFDYTGKWHSELKIGTWRSSPRSIAIHDDKLLVATKYKILLFQLKQKL</sequence>